<comment type="caution">
    <text evidence="3">The sequence shown here is derived from an EMBL/GenBank/DDBJ whole genome shotgun (WGS) entry which is preliminary data.</text>
</comment>
<feature type="non-terminal residue" evidence="3">
    <location>
        <position position="1"/>
    </location>
</feature>
<protein>
    <submittedName>
        <fullName evidence="3">220_t:CDS:1</fullName>
    </submittedName>
</protein>
<comment type="function">
    <text evidence="1">Involved in the import of nuclear-targeted proteins into the nucleus and the export of poly(A) RNA out of the nucleus. Has a role in the endoplasmic reticulum-associated degradation (ERAD) pathway.</text>
</comment>
<evidence type="ECO:0000259" key="2">
    <source>
        <dbReference type="Pfam" id="PF11543"/>
    </source>
</evidence>
<proteinExistence type="predicted"/>
<evidence type="ECO:0000256" key="1">
    <source>
        <dbReference type="ARBA" id="ARBA00024703"/>
    </source>
</evidence>
<organism evidence="3 4">
    <name type="scientific">Ambispora gerdemannii</name>
    <dbReference type="NCBI Taxonomy" id="144530"/>
    <lineage>
        <taxon>Eukaryota</taxon>
        <taxon>Fungi</taxon>
        <taxon>Fungi incertae sedis</taxon>
        <taxon>Mucoromycota</taxon>
        <taxon>Glomeromycotina</taxon>
        <taxon>Glomeromycetes</taxon>
        <taxon>Archaeosporales</taxon>
        <taxon>Ambisporaceae</taxon>
        <taxon>Ambispora</taxon>
    </lineage>
</organism>
<feature type="domain" description="Nuclear pore localisation protein Npl4 ubiquitin-like" evidence="2">
    <location>
        <begin position="31"/>
        <end position="75"/>
    </location>
</feature>
<reference evidence="3" key="1">
    <citation type="submission" date="2021-06" db="EMBL/GenBank/DDBJ databases">
        <authorList>
            <person name="Kallberg Y."/>
            <person name="Tangrot J."/>
            <person name="Rosling A."/>
        </authorList>
    </citation>
    <scope>NUCLEOTIDE SEQUENCE</scope>
    <source>
        <strain evidence="3">MT106</strain>
    </source>
</reference>
<dbReference type="AlphaFoldDB" id="A0A9N9DQC1"/>
<dbReference type="InterPro" id="IPR024682">
    <property type="entry name" value="Npl4_Ub-like_dom"/>
</dbReference>
<dbReference type="Proteomes" id="UP000789831">
    <property type="component" value="Unassembled WGS sequence"/>
</dbReference>
<accession>A0A9N9DQC1</accession>
<sequence>TIRYGNFKTFKDLYNNSLFVDFYLKLKIEHIRSKEGTSRFEVDPNDDIITLTKKIAIQLKFDPSTLKISKDSHGNLIYITFEDRGTRHFSSLGPFEPTTNTSSSSALNVKQEAVDDYLEKQSGDFIK</sequence>
<gene>
    <name evidence="3" type="ORF">AGERDE_LOCUS11342</name>
</gene>
<keyword evidence="4" id="KW-1185">Reference proteome</keyword>
<dbReference type="Pfam" id="PF11543">
    <property type="entry name" value="UN_NPL4"/>
    <property type="match status" value="1"/>
</dbReference>
<dbReference type="Gene3D" id="3.10.20.90">
    <property type="entry name" value="Phosphatidylinositol 3-kinase Catalytic Subunit, Chain A, domain 1"/>
    <property type="match status" value="1"/>
</dbReference>
<name>A0A9N9DQC1_9GLOM</name>
<dbReference type="EMBL" id="CAJVPL010004621">
    <property type="protein sequence ID" value="CAG8649534.1"/>
    <property type="molecule type" value="Genomic_DNA"/>
</dbReference>
<evidence type="ECO:0000313" key="4">
    <source>
        <dbReference type="Proteomes" id="UP000789831"/>
    </source>
</evidence>
<evidence type="ECO:0000313" key="3">
    <source>
        <dbReference type="EMBL" id="CAG8649534.1"/>
    </source>
</evidence>